<dbReference type="Proteomes" id="UP001500610">
    <property type="component" value="Unassembled WGS sequence"/>
</dbReference>
<evidence type="ECO:0000313" key="2">
    <source>
        <dbReference type="EMBL" id="GAA4997183.1"/>
    </source>
</evidence>
<evidence type="ECO:0000313" key="3">
    <source>
        <dbReference type="Proteomes" id="UP001500610"/>
    </source>
</evidence>
<proteinExistence type="predicted"/>
<name>A0ABP9IG04_9ACTN</name>
<sequence>MCGPQGNIMPVRTGADAARGPGGRVPPPGPNVSASGSNVSAGPSGPQEPSHPPAEDPRRQMLRMLATVRIPRPTSAATPPISSALRCMGPPGAATGGNRAVLAG</sequence>
<feature type="region of interest" description="Disordered" evidence="1">
    <location>
        <begin position="1"/>
        <end position="104"/>
    </location>
</feature>
<gene>
    <name evidence="2" type="ORF">GCM10023257_44850</name>
</gene>
<comment type="caution">
    <text evidence="2">The sequence shown here is derived from an EMBL/GenBank/DDBJ whole genome shotgun (WGS) entry which is preliminary data.</text>
</comment>
<dbReference type="EMBL" id="BAABIV010000018">
    <property type="protein sequence ID" value="GAA4997183.1"/>
    <property type="molecule type" value="Genomic_DNA"/>
</dbReference>
<feature type="compositionally biased region" description="Polar residues" evidence="1">
    <location>
        <begin position="32"/>
        <end position="41"/>
    </location>
</feature>
<keyword evidence="3" id="KW-1185">Reference proteome</keyword>
<evidence type="ECO:0000256" key="1">
    <source>
        <dbReference type="SAM" id="MobiDB-lite"/>
    </source>
</evidence>
<organism evidence="2 3">
    <name type="scientific">Streptomyces hyderabadensis</name>
    <dbReference type="NCBI Taxonomy" id="598549"/>
    <lineage>
        <taxon>Bacteria</taxon>
        <taxon>Bacillati</taxon>
        <taxon>Actinomycetota</taxon>
        <taxon>Actinomycetes</taxon>
        <taxon>Kitasatosporales</taxon>
        <taxon>Streptomycetaceae</taxon>
        <taxon>Streptomyces</taxon>
    </lineage>
</organism>
<accession>A0ABP9IG04</accession>
<protein>
    <submittedName>
        <fullName evidence="2">Uncharacterized protein</fullName>
    </submittedName>
</protein>
<reference evidence="3" key="1">
    <citation type="journal article" date="2019" name="Int. J. Syst. Evol. Microbiol.">
        <title>The Global Catalogue of Microorganisms (GCM) 10K type strain sequencing project: providing services to taxonomists for standard genome sequencing and annotation.</title>
        <authorList>
            <consortium name="The Broad Institute Genomics Platform"/>
            <consortium name="The Broad Institute Genome Sequencing Center for Infectious Disease"/>
            <person name="Wu L."/>
            <person name="Ma J."/>
        </authorList>
    </citation>
    <scope>NUCLEOTIDE SEQUENCE [LARGE SCALE GENOMIC DNA]</scope>
    <source>
        <strain evidence="3">JCM 17657</strain>
    </source>
</reference>